<dbReference type="GO" id="GO:0043565">
    <property type="term" value="F:sequence-specific DNA binding"/>
    <property type="evidence" value="ECO:0007669"/>
    <property type="project" value="InterPro"/>
</dbReference>
<feature type="domain" description="HTH araC/xylS-type" evidence="4">
    <location>
        <begin position="317"/>
        <end position="415"/>
    </location>
</feature>
<dbReference type="InterPro" id="IPR018060">
    <property type="entry name" value="HTH_AraC"/>
</dbReference>
<dbReference type="InterPro" id="IPR020449">
    <property type="entry name" value="Tscrpt_reg_AraC-type_HTH"/>
</dbReference>
<evidence type="ECO:0000256" key="3">
    <source>
        <dbReference type="ARBA" id="ARBA00023163"/>
    </source>
</evidence>
<dbReference type="Gene3D" id="1.10.10.60">
    <property type="entry name" value="Homeodomain-like"/>
    <property type="match status" value="2"/>
</dbReference>
<gene>
    <name evidence="5" type="ORF">HZI73_06085</name>
</gene>
<organism evidence="5 6">
    <name type="scientific">Vallitalea pronyensis</name>
    <dbReference type="NCBI Taxonomy" id="1348613"/>
    <lineage>
        <taxon>Bacteria</taxon>
        <taxon>Bacillati</taxon>
        <taxon>Bacillota</taxon>
        <taxon>Clostridia</taxon>
        <taxon>Lachnospirales</taxon>
        <taxon>Vallitaleaceae</taxon>
        <taxon>Vallitalea</taxon>
    </lineage>
</organism>
<dbReference type="KEGG" id="vpy:HZI73_06085"/>
<dbReference type="InterPro" id="IPR009057">
    <property type="entry name" value="Homeodomain-like_sf"/>
</dbReference>
<name>A0A8J8SFS2_9FIRM</name>
<keyword evidence="1" id="KW-0805">Transcription regulation</keyword>
<proteinExistence type="predicted"/>
<dbReference type="PANTHER" id="PTHR43280:SF28">
    <property type="entry name" value="HTH-TYPE TRANSCRIPTIONAL ACTIVATOR RHAS"/>
    <property type="match status" value="1"/>
</dbReference>
<dbReference type="Pfam" id="PF12833">
    <property type="entry name" value="HTH_18"/>
    <property type="match status" value="1"/>
</dbReference>
<protein>
    <submittedName>
        <fullName evidence="5">AraC family transcriptional regulator</fullName>
    </submittedName>
</protein>
<dbReference type="Pfam" id="PF10114">
    <property type="entry name" value="PocR"/>
    <property type="match status" value="1"/>
</dbReference>
<keyword evidence="6" id="KW-1185">Reference proteome</keyword>
<dbReference type="InterPro" id="IPR018771">
    <property type="entry name" value="PocR_dom"/>
</dbReference>
<sequence>MKNLVYDYEKAVFILESFAYGTDIECRLVDEDGKTIHHVNPKCQFLYGKLSLDEKPNEESFAYSAYQAVQFGGSYIFFGPYGLVYFTTPIMHHQNIIGAFVGGPLLMMAPDDYLYQTIIRKSLDQTLELTSVKSSMAKVPYVPTKRVKYLADLLFISNSFTSPEQHEQFDKAKQLMSQRSEVVHYIGYLKTMGGTVPEGEDYPLDKEKDLLSLISIGDQEGANRLLNEIMAHVYISYRTNFDKLKSRALELVVLLSRAALEGGAQVEEIFGLNYSYLNDIHHYHSVDDLSCWLSEICKRFTNSVFKFGEAKHTDAIYKAMDYIKRHYMQKLTLEEVAEHVFFSPPYFSRIFKNEMGITFNKYLNKVRIANSKQLLNDKDMSLADISEAVGFHDQSHFSKMFKSITGTSPKKYREAL</sequence>
<evidence type="ECO:0000256" key="2">
    <source>
        <dbReference type="ARBA" id="ARBA00023125"/>
    </source>
</evidence>
<dbReference type="SMART" id="SM00342">
    <property type="entry name" value="HTH_ARAC"/>
    <property type="match status" value="1"/>
</dbReference>
<keyword evidence="3" id="KW-0804">Transcription</keyword>
<keyword evidence="2" id="KW-0238">DNA-binding</keyword>
<dbReference type="PROSITE" id="PS00041">
    <property type="entry name" value="HTH_ARAC_FAMILY_1"/>
    <property type="match status" value="1"/>
</dbReference>
<reference evidence="5" key="1">
    <citation type="submission" date="2020-07" db="EMBL/GenBank/DDBJ databases">
        <title>Vallitalea pronyensis genome.</title>
        <authorList>
            <person name="Postec A."/>
        </authorList>
    </citation>
    <scope>NUCLEOTIDE SEQUENCE</scope>
    <source>
        <strain evidence="5">FatNI3</strain>
    </source>
</reference>
<evidence type="ECO:0000313" key="6">
    <source>
        <dbReference type="Proteomes" id="UP000683246"/>
    </source>
</evidence>
<dbReference type="PRINTS" id="PR00032">
    <property type="entry name" value="HTHARAC"/>
</dbReference>
<dbReference type="PROSITE" id="PS01124">
    <property type="entry name" value="HTH_ARAC_FAMILY_2"/>
    <property type="match status" value="1"/>
</dbReference>
<evidence type="ECO:0000259" key="4">
    <source>
        <dbReference type="PROSITE" id="PS01124"/>
    </source>
</evidence>
<dbReference type="AlphaFoldDB" id="A0A8J8SFS2"/>
<evidence type="ECO:0000256" key="1">
    <source>
        <dbReference type="ARBA" id="ARBA00023015"/>
    </source>
</evidence>
<accession>A0A8J8SFS2</accession>
<dbReference type="EMBL" id="CP058649">
    <property type="protein sequence ID" value="QUI21896.1"/>
    <property type="molecule type" value="Genomic_DNA"/>
</dbReference>
<dbReference type="Proteomes" id="UP000683246">
    <property type="component" value="Chromosome"/>
</dbReference>
<dbReference type="SUPFAM" id="SSF46689">
    <property type="entry name" value="Homeodomain-like"/>
    <property type="match status" value="2"/>
</dbReference>
<dbReference type="InterPro" id="IPR018062">
    <property type="entry name" value="HTH_AraC-typ_CS"/>
</dbReference>
<evidence type="ECO:0000313" key="5">
    <source>
        <dbReference type="EMBL" id="QUI21896.1"/>
    </source>
</evidence>
<dbReference type="RefSeq" id="WP_212697367.1">
    <property type="nucleotide sequence ID" value="NZ_CP058649.1"/>
</dbReference>
<dbReference type="GO" id="GO:0003700">
    <property type="term" value="F:DNA-binding transcription factor activity"/>
    <property type="evidence" value="ECO:0007669"/>
    <property type="project" value="InterPro"/>
</dbReference>
<dbReference type="PANTHER" id="PTHR43280">
    <property type="entry name" value="ARAC-FAMILY TRANSCRIPTIONAL REGULATOR"/>
    <property type="match status" value="1"/>
</dbReference>